<dbReference type="NCBIfam" id="NF045850">
    <property type="entry name" value="ABC_Mplas_LP"/>
    <property type="match status" value="1"/>
</dbReference>
<keyword evidence="1" id="KW-0732">Signal</keyword>
<organism evidence="2 3">
    <name type="scientific">Mycoplasmopsis columbina SF7</name>
    <dbReference type="NCBI Taxonomy" id="1037410"/>
    <lineage>
        <taxon>Bacteria</taxon>
        <taxon>Bacillati</taxon>
        <taxon>Mycoplasmatota</taxon>
        <taxon>Mycoplasmoidales</taxon>
        <taxon>Metamycoplasmataceae</taxon>
        <taxon>Mycoplasmopsis</taxon>
    </lineage>
</organism>
<evidence type="ECO:0000313" key="2">
    <source>
        <dbReference type="EMBL" id="EGV00214.1"/>
    </source>
</evidence>
<proteinExistence type="predicted"/>
<dbReference type="Proteomes" id="UP000004978">
    <property type="component" value="Unassembled WGS sequence"/>
</dbReference>
<feature type="chain" id="PRO_5003388786" description="Lipoprotein" evidence="1">
    <location>
        <begin position="23"/>
        <end position="744"/>
    </location>
</feature>
<evidence type="ECO:0000313" key="3">
    <source>
        <dbReference type="Proteomes" id="UP000004978"/>
    </source>
</evidence>
<accession>F9UKK9</accession>
<dbReference type="RefSeq" id="WP_006608827.1">
    <property type="nucleotide sequence ID" value="NZ_AFXA01000011.1"/>
</dbReference>
<comment type="caution">
    <text evidence="2">The sequence shown here is derived from an EMBL/GenBank/DDBJ whole genome shotgun (WGS) entry which is preliminary data.</text>
</comment>
<sequence length="744" mass="88019">MKKTLWKYLSFSSLLLPATAISCNVREAVGNTTYIKTFNHENFVKRNFLINNVKRVENDYESLLHSPLIKWSFNGKARYDSINNQFYQATSKYLTFNLAQRLKLYLKNDVILEFSNDSVNSSTNFTNSKSGIEQVFNSNDNNINSPLFFNSLKDAWKVEFDLRFDLPYVNNKGEKVNLNVNENDYWTSLQSKWDEVRLLFNNYGLKEPEKTDFNQSVSFELSDKNSNDSIENFLLNEIPNNLIFNPLPSNYENLFNGEYGKKVNQVYFTSPYVLHSNEFNKQIYLKNLNFASKKFVENNFKLNKIVFNFNPVPLDETTYQLQALEGFKQNLISEVDTRYLNYSQLNEINNLPALFNVTFATNIDSKSNPMKYFWNLDYLKNSDDEFTKKILFGIENSNEDKDNYFNIKRFQFRNILISLINPYSLIKLLDKTQYWNSLFPQATKLDGNDVDNYRDKVLFNYLDEINEIWTLFLTKDSLNKVNSYQFKENYEANILDLKESLKTKNFETLKKEFIELLNYFYELYQLNSTLKLNIDIPIFSNENTKEKNLYNEIAKIINSIDSRLNVSFFFADKNDKTNIFKYSTFIFDNSNFSSILTNFLFNNNDLTLLNNLILFRKNINVFKSINSLESASKNLNYIFDILDKYFDSSFWNQIFTNNILNDYLNSHKLDLNELRKKIISDLQTWSVRQQLDFINAFDYFIGSFVTNESYVQTNIYNREIIQIHFEKPLNDLGYTQYEDIDVIS</sequence>
<keyword evidence="3" id="KW-1185">Reference proteome</keyword>
<dbReference type="eggNOG" id="ENOG5031YAD">
    <property type="taxonomic scope" value="Bacteria"/>
</dbReference>
<dbReference type="AlphaFoldDB" id="F9UKK9"/>
<evidence type="ECO:0008006" key="4">
    <source>
        <dbReference type="Google" id="ProtNLM"/>
    </source>
</evidence>
<dbReference type="PROSITE" id="PS51257">
    <property type="entry name" value="PROKAR_LIPOPROTEIN"/>
    <property type="match status" value="1"/>
</dbReference>
<gene>
    <name evidence="2" type="ORF">MCSF7_02111</name>
</gene>
<feature type="signal peptide" evidence="1">
    <location>
        <begin position="1"/>
        <end position="22"/>
    </location>
</feature>
<dbReference type="EMBL" id="AFXA01000011">
    <property type="protein sequence ID" value="EGV00214.1"/>
    <property type="molecule type" value="Genomic_DNA"/>
</dbReference>
<protein>
    <recommendedName>
        <fullName evidence="4">Lipoprotein</fullName>
    </recommendedName>
</protein>
<name>F9UKK9_9BACT</name>
<evidence type="ECO:0000256" key="1">
    <source>
        <dbReference type="SAM" id="SignalP"/>
    </source>
</evidence>
<dbReference type="STRING" id="1037410.MCSF7_02111"/>
<reference evidence="2 3" key="1">
    <citation type="journal article" date="2013" name="Genome Announc.">
        <title>Genome Sequence of Mycoplasma columbinum Strain SF7.</title>
        <authorList>
            <person name="Guo Z."/>
            <person name="Xu X."/>
            <person name="Zheng Q."/>
            <person name="Li T."/>
            <person name="Kuang S."/>
            <person name="Zhang Z."/>
            <person name="Chen Y."/>
            <person name="Lu X."/>
            <person name="Zhou R."/>
            <person name="Bi D."/>
            <person name="Jin H."/>
        </authorList>
    </citation>
    <scope>NUCLEOTIDE SEQUENCE [LARGE SCALE GENOMIC DNA]</scope>
    <source>
        <strain evidence="2 3">SF7</strain>
    </source>
</reference>